<evidence type="ECO:0000256" key="2">
    <source>
        <dbReference type="ARBA" id="ARBA00022692"/>
    </source>
</evidence>
<dbReference type="PANTHER" id="PTHR12714">
    <property type="entry name" value="PROTEIN-S ISOPRENYLCYSTEINE O-METHYLTRANSFERASE"/>
    <property type="match status" value="1"/>
</dbReference>
<dbReference type="Gene3D" id="1.20.120.1630">
    <property type="match status" value="1"/>
</dbReference>
<sequence>MDNIIKFFLYFLFFTVIHSLLATDRAKNQAEKLLGKRFRYYRLLYSLISVPLFAPALIVWITYSNSTPPIYAIPQNFYPVIVFVRLGAIGMFGYALLQIDILEFIGIKRQKKDVLVTGGAYALVRHPLYTSGILLLITKMRMTLLDLTAVLLITGYLVIGAFIEEKRLLSKFGDKYRKYQEEVSMFIPVKWFIKKISRNKIF</sequence>
<proteinExistence type="predicted"/>
<dbReference type="PANTHER" id="PTHR12714:SF9">
    <property type="entry name" value="PROTEIN-S-ISOPRENYLCYSTEINE O-METHYLTRANSFERASE"/>
    <property type="match status" value="1"/>
</dbReference>
<comment type="subcellular location">
    <subcellularLocation>
        <location evidence="1">Membrane</location>
        <topology evidence="1">Multi-pass membrane protein</topology>
    </subcellularLocation>
</comment>
<evidence type="ECO:0000256" key="5">
    <source>
        <dbReference type="SAM" id="Phobius"/>
    </source>
</evidence>
<feature type="transmembrane region" description="Helical" evidence="5">
    <location>
        <begin position="114"/>
        <end position="137"/>
    </location>
</feature>
<feature type="domain" description="NnrU" evidence="6">
    <location>
        <begin position="7"/>
        <end position="131"/>
    </location>
</feature>
<dbReference type="InterPro" id="IPR009915">
    <property type="entry name" value="NnrU_dom"/>
</dbReference>
<keyword evidence="4 5" id="KW-0472">Membrane</keyword>
<name>A0A0N8KRL7_9EURY</name>
<gene>
    <name evidence="7" type="ORF">MPEBLZ_00171</name>
</gene>
<feature type="transmembrane region" description="Helical" evidence="5">
    <location>
        <begin position="83"/>
        <end position="102"/>
    </location>
</feature>
<dbReference type="EMBL" id="LKCM01000015">
    <property type="protein sequence ID" value="KPQ45290.1"/>
    <property type="molecule type" value="Genomic_DNA"/>
</dbReference>
<dbReference type="GO" id="GO:0016740">
    <property type="term" value="F:transferase activity"/>
    <property type="evidence" value="ECO:0007669"/>
    <property type="project" value="UniProtKB-ARBA"/>
</dbReference>
<accession>A0A0N8KRL7</accession>
<keyword evidence="2 5" id="KW-0812">Transmembrane</keyword>
<protein>
    <submittedName>
        <fullName evidence="7">NnrU protein</fullName>
    </submittedName>
</protein>
<dbReference type="GO" id="GO:0016020">
    <property type="term" value="C:membrane"/>
    <property type="evidence" value="ECO:0007669"/>
    <property type="project" value="UniProtKB-SubCell"/>
</dbReference>
<dbReference type="AlphaFoldDB" id="A0A0N8KRL7"/>
<evidence type="ECO:0000256" key="3">
    <source>
        <dbReference type="ARBA" id="ARBA00022989"/>
    </source>
</evidence>
<reference evidence="7 8" key="1">
    <citation type="submission" date="2015-09" db="EMBL/GenBank/DDBJ databases">
        <title>A metagenomics-based metabolic model of nitrate-dependent anaerobic oxidation of methane by Methanoperedens-like archaea.</title>
        <authorList>
            <person name="Arshad A."/>
            <person name="Speth D.R."/>
            <person name="De Graaf R.M."/>
            <person name="Op Den Camp H.J."/>
            <person name="Jetten M.S."/>
            <person name="Welte C.U."/>
        </authorList>
    </citation>
    <scope>NUCLEOTIDE SEQUENCE [LARGE SCALE GENOMIC DNA]</scope>
</reference>
<evidence type="ECO:0000313" key="7">
    <source>
        <dbReference type="EMBL" id="KPQ45290.1"/>
    </source>
</evidence>
<organism evidence="7 8">
    <name type="scientific">Candidatus Methanoperedens nitratireducens</name>
    <dbReference type="NCBI Taxonomy" id="1392998"/>
    <lineage>
        <taxon>Archaea</taxon>
        <taxon>Methanobacteriati</taxon>
        <taxon>Methanobacteriota</taxon>
        <taxon>Stenosarchaea group</taxon>
        <taxon>Methanomicrobia</taxon>
        <taxon>Methanosarcinales</taxon>
        <taxon>ANME-2 cluster</taxon>
        <taxon>Candidatus Methanoperedentaceae</taxon>
        <taxon>Candidatus Methanoperedens</taxon>
    </lineage>
</organism>
<feature type="transmembrane region" description="Helical" evidence="5">
    <location>
        <begin position="43"/>
        <end position="63"/>
    </location>
</feature>
<evidence type="ECO:0000256" key="4">
    <source>
        <dbReference type="ARBA" id="ARBA00023136"/>
    </source>
</evidence>
<comment type="caution">
    <text evidence="7">The sequence shown here is derived from an EMBL/GenBank/DDBJ whole genome shotgun (WGS) entry which is preliminary data.</text>
</comment>
<dbReference type="Proteomes" id="UP000050360">
    <property type="component" value="Unassembled WGS sequence"/>
</dbReference>
<feature type="transmembrane region" description="Helical" evidence="5">
    <location>
        <begin position="6"/>
        <end position="23"/>
    </location>
</feature>
<dbReference type="Pfam" id="PF07298">
    <property type="entry name" value="NnrU"/>
    <property type="match status" value="1"/>
</dbReference>
<keyword evidence="3 5" id="KW-1133">Transmembrane helix</keyword>
<feature type="transmembrane region" description="Helical" evidence="5">
    <location>
        <begin position="143"/>
        <end position="163"/>
    </location>
</feature>
<evidence type="ECO:0000256" key="1">
    <source>
        <dbReference type="ARBA" id="ARBA00004141"/>
    </source>
</evidence>
<evidence type="ECO:0000313" key="8">
    <source>
        <dbReference type="Proteomes" id="UP000050360"/>
    </source>
</evidence>
<evidence type="ECO:0000259" key="6">
    <source>
        <dbReference type="Pfam" id="PF07298"/>
    </source>
</evidence>